<keyword evidence="5" id="KW-1185">Reference proteome</keyword>
<dbReference type="SMART" id="SM00267">
    <property type="entry name" value="GGDEF"/>
    <property type="match status" value="1"/>
</dbReference>
<accession>A0A1U7GYF3</accession>
<dbReference type="EMBL" id="MRCA01000006">
    <property type="protein sequence ID" value="OKH13486.1"/>
    <property type="molecule type" value="Genomic_DNA"/>
</dbReference>
<dbReference type="SMART" id="SM00052">
    <property type="entry name" value="EAL"/>
    <property type="match status" value="1"/>
</dbReference>
<sequence length="887" mass="99728">MPGNEREKIRHLLVLRDLQGRRTIPLKEATYSLGRDVRNAIVLRSRSVSRQHAILLRVTLPEIEQYGFRIIDGSFKGKRSTNGLFVNGMKCFSHDLKHGDVIEFGNNQVKAKYYAISNLSEQAFSESCVAEDISGFLSEQASPVNPFETLIVPTDGVDGASEVALARLASFPELIPNPIIEVDIEGTVTYLNPAAALKFPDIRKLGVQHTILAGLASAVQNRQGNSFIREVEIGEEVFEQSVHYLPESDLIRTFIVRDITEQKQAEIELRQRDRLLQAVAEATNSLLTEMNYEKAIDKALAVLGEAAQVDRVYLFENHPHPVTAEMVMTLRFEWRSDSVLPEGSRQSQSYQVSGLGHWYTALSQGKSIQSLTQELSAIDQEILHREGILSLLLVPLRLDENFWGVLGLADCCKQRQWSRHEESTLLTMAASISGARRRQQVEEMIRYQALHDLLTGLPNRLLFKEQLTRTLPNAARREESLAVMFLDLDRFKTINDTLGHTLGDQLLQSVAQRLRESLRAGDVVARWGGDEFIILLPQVNYVEEVAQVAQRILQELEKAFHIEGHELYVSASLGIALFDEHSPDVETLIQHADVALYHAKDEGRNNFQFYTTSISSKTPEILTLERSLRHALERGEFIVHYQPRVNIDTGKITGMEALLRWEHPDMGLVAPSKFIPLAEESGLIIPIGEWVLRTACRQNKTWQDEGLPAITMAVNLSLKQFRQPGLVETVAKILDETGLKARFLELEITETTAIEDLEFTRTVLQQLEEMGVHLSIDDFGTGHSSLSRLQLLPLHNLKIDGSFVRDLTKDVKVAHIVKAIVGLGRSLGLRLTAEGVEKQEELEFLKSINCEDVQGFLFYRPLSAQKATEILWDEGVKEAVGNDAVLL</sequence>
<dbReference type="OrthoDB" id="9787983at2"/>
<proteinExistence type="predicted"/>
<dbReference type="InterPro" id="IPR029787">
    <property type="entry name" value="Nucleotide_cyclase"/>
</dbReference>
<dbReference type="Pfam" id="PF01590">
    <property type="entry name" value="GAF"/>
    <property type="match status" value="1"/>
</dbReference>
<dbReference type="InterPro" id="IPR043128">
    <property type="entry name" value="Rev_trsase/Diguanyl_cyclase"/>
</dbReference>
<dbReference type="Gene3D" id="2.60.200.20">
    <property type="match status" value="1"/>
</dbReference>
<dbReference type="InterPro" id="IPR052155">
    <property type="entry name" value="Biofilm_reg_signaling"/>
</dbReference>
<dbReference type="CDD" id="cd01948">
    <property type="entry name" value="EAL"/>
    <property type="match status" value="1"/>
</dbReference>
<evidence type="ECO:0000259" key="3">
    <source>
        <dbReference type="PROSITE" id="PS50887"/>
    </source>
</evidence>
<dbReference type="NCBIfam" id="TIGR00254">
    <property type="entry name" value="GGDEF"/>
    <property type="match status" value="1"/>
</dbReference>
<evidence type="ECO:0000313" key="4">
    <source>
        <dbReference type="EMBL" id="OKH13486.1"/>
    </source>
</evidence>
<dbReference type="CDD" id="cd01949">
    <property type="entry name" value="GGDEF"/>
    <property type="match status" value="1"/>
</dbReference>
<dbReference type="SUPFAM" id="SSF55781">
    <property type="entry name" value="GAF domain-like"/>
    <property type="match status" value="1"/>
</dbReference>
<dbReference type="PROSITE" id="PS50887">
    <property type="entry name" value="GGDEF"/>
    <property type="match status" value="1"/>
</dbReference>
<dbReference type="Pfam" id="PF00498">
    <property type="entry name" value="FHA"/>
    <property type="match status" value="1"/>
</dbReference>
<dbReference type="Gene3D" id="3.20.20.450">
    <property type="entry name" value="EAL domain"/>
    <property type="match status" value="1"/>
</dbReference>
<dbReference type="InterPro" id="IPR000253">
    <property type="entry name" value="FHA_dom"/>
</dbReference>
<dbReference type="InterPro" id="IPR000160">
    <property type="entry name" value="GGDEF_dom"/>
</dbReference>
<feature type="domain" description="GGDEF" evidence="3">
    <location>
        <begin position="479"/>
        <end position="612"/>
    </location>
</feature>
<dbReference type="Gene3D" id="3.30.70.270">
    <property type="match status" value="1"/>
</dbReference>
<reference evidence="4 5" key="1">
    <citation type="submission" date="2016-11" db="EMBL/GenBank/DDBJ databases">
        <title>Draft Genome Sequences of Nine Cyanobacterial Strains from Diverse Habitats.</title>
        <authorList>
            <person name="Zhu T."/>
            <person name="Hou S."/>
            <person name="Lu X."/>
            <person name="Hess W.R."/>
        </authorList>
    </citation>
    <scope>NUCLEOTIDE SEQUENCE [LARGE SCALE GENOMIC DNA]</scope>
    <source>
        <strain evidence="4 5">NIES-592</strain>
    </source>
</reference>
<dbReference type="SUPFAM" id="SSF49879">
    <property type="entry name" value="SMAD/FHA domain"/>
    <property type="match status" value="1"/>
</dbReference>
<name>A0A1U7GYF3_9CYAN</name>
<dbReference type="SUPFAM" id="SSF141868">
    <property type="entry name" value="EAL domain-like"/>
    <property type="match status" value="1"/>
</dbReference>
<dbReference type="FunFam" id="3.20.20.450:FF:000001">
    <property type="entry name" value="Cyclic di-GMP phosphodiesterase yahA"/>
    <property type="match status" value="1"/>
</dbReference>
<dbReference type="InterPro" id="IPR003018">
    <property type="entry name" value="GAF"/>
</dbReference>
<dbReference type="Pfam" id="PF00990">
    <property type="entry name" value="GGDEF"/>
    <property type="match status" value="1"/>
</dbReference>
<dbReference type="InterPro" id="IPR035919">
    <property type="entry name" value="EAL_sf"/>
</dbReference>
<evidence type="ECO:0000313" key="5">
    <source>
        <dbReference type="Proteomes" id="UP000186391"/>
    </source>
</evidence>
<feature type="domain" description="EAL" evidence="2">
    <location>
        <begin position="621"/>
        <end position="875"/>
    </location>
</feature>
<dbReference type="SMART" id="SM00240">
    <property type="entry name" value="FHA"/>
    <property type="match status" value="1"/>
</dbReference>
<dbReference type="SUPFAM" id="SSF55073">
    <property type="entry name" value="Nucleotide cyclase"/>
    <property type="match status" value="1"/>
</dbReference>
<dbReference type="PANTHER" id="PTHR44757:SF2">
    <property type="entry name" value="BIOFILM ARCHITECTURE MAINTENANCE PROTEIN MBAA"/>
    <property type="match status" value="1"/>
</dbReference>
<dbReference type="PROSITE" id="PS50883">
    <property type="entry name" value="EAL"/>
    <property type="match status" value="1"/>
</dbReference>
<evidence type="ECO:0000259" key="2">
    <source>
        <dbReference type="PROSITE" id="PS50883"/>
    </source>
</evidence>
<dbReference type="Proteomes" id="UP000186391">
    <property type="component" value="Unassembled WGS sequence"/>
</dbReference>
<dbReference type="SMART" id="SM00065">
    <property type="entry name" value="GAF"/>
    <property type="match status" value="1"/>
</dbReference>
<dbReference type="PROSITE" id="PS50006">
    <property type="entry name" value="FHA_DOMAIN"/>
    <property type="match status" value="1"/>
</dbReference>
<evidence type="ECO:0000259" key="1">
    <source>
        <dbReference type="PROSITE" id="PS50006"/>
    </source>
</evidence>
<gene>
    <name evidence="4" type="ORF">NIES592_12630</name>
</gene>
<dbReference type="InterPro" id="IPR001633">
    <property type="entry name" value="EAL_dom"/>
</dbReference>
<dbReference type="RefSeq" id="WP_073555926.1">
    <property type="nucleotide sequence ID" value="NZ_MRCA01000006.1"/>
</dbReference>
<dbReference type="PANTHER" id="PTHR44757">
    <property type="entry name" value="DIGUANYLATE CYCLASE DGCP"/>
    <property type="match status" value="1"/>
</dbReference>
<comment type="caution">
    <text evidence="4">The sequence shown here is derived from an EMBL/GenBank/DDBJ whole genome shotgun (WGS) entry which is preliminary data.</text>
</comment>
<feature type="domain" description="FHA" evidence="1">
    <location>
        <begin position="31"/>
        <end position="91"/>
    </location>
</feature>
<dbReference type="InterPro" id="IPR008984">
    <property type="entry name" value="SMAD_FHA_dom_sf"/>
</dbReference>
<dbReference type="AlphaFoldDB" id="A0A1U7GYF3"/>
<protein>
    <submittedName>
        <fullName evidence="4">Diguanylate cyclase</fullName>
    </submittedName>
</protein>
<dbReference type="InterPro" id="IPR029016">
    <property type="entry name" value="GAF-like_dom_sf"/>
</dbReference>
<dbReference type="Pfam" id="PF00563">
    <property type="entry name" value="EAL"/>
    <property type="match status" value="1"/>
</dbReference>
<dbReference type="Gene3D" id="3.30.450.40">
    <property type="match status" value="1"/>
</dbReference>
<dbReference type="FunFam" id="3.30.70.270:FF:000001">
    <property type="entry name" value="Diguanylate cyclase domain protein"/>
    <property type="match status" value="1"/>
</dbReference>
<organism evidence="4 5">
    <name type="scientific">Fischerella major NIES-592</name>
    <dbReference type="NCBI Taxonomy" id="210994"/>
    <lineage>
        <taxon>Bacteria</taxon>
        <taxon>Bacillati</taxon>
        <taxon>Cyanobacteriota</taxon>
        <taxon>Cyanophyceae</taxon>
        <taxon>Nostocales</taxon>
        <taxon>Hapalosiphonaceae</taxon>
        <taxon>Fischerella</taxon>
    </lineage>
</organism>